<evidence type="ECO:0000259" key="4">
    <source>
        <dbReference type="PROSITE" id="PS51077"/>
    </source>
</evidence>
<keyword evidence="1" id="KW-0805">Transcription regulation</keyword>
<evidence type="ECO:0000259" key="5">
    <source>
        <dbReference type="PROSITE" id="PS51078"/>
    </source>
</evidence>
<dbReference type="Pfam" id="PF01614">
    <property type="entry name" value="IclR_C"/>
    <property type="match status" value="1"/>
</dbReference>
<dbReference type="Gene3D" id="1.10.10.10">
    <property type="entry name" value="Winged helix-like DNA-binding domain superfamily/Winged helix DNA-binding domain"/>
    <property type="match status" value="1"/>
</dbReference>
<dbReference type="SUPFAM" id="SSF55781">
    <property type="entry name" value="GAF domain-like"/>
    <property type="match status" value="1"/>
</dbReference>
<dbReference type="InterPro" id="IPR036388">
    <property type="entry name" value="WH-like_DNA-bd_sf"/>
</dbReference>
<dbReference type="InterPro" id="IPR029016">
    <property type="entry name" value="GAF-like_dom_sf"/>
</dbReference>
<feature type="domain" description="HTH iclR-type" evidence="4">
    <location>
        <begin position="8"/>
        <end position="69"/>
    </location>
</feature>
<accession>A0ABS9HD87</accession>
<dbReference type="Pfam" id="PF09339">
    <property type="entry name" value="HTH_IclR"/>
    <property type="match status" value="1"/>
</dbReference>
<organism evidence="6 7">
    <name type="scientific">Nocardioides potassii</name>
    <dbReference type="NCBI Taxonomy" id="2911371"/>
    <lineage>
        <taxon>Bacteria</taxon>
        <taxon>Bacillati</taxon>
        <taxon>Actinomycetota</taxon>
        <taxon>Actinomycetes</taxon>
        <taxon>Propionibacteriales</taxon>
        <taxon>Nocardioidaceae</taxon>
        <taxon>Nocardioides</taxon>
    </lineage>
</organism>
<keyword evidence="3" id="KW-0804">Transcription</keyword>
<evidence type="ECO:0000313" key="7">
    <source>
        <dbReference type="Proteomes" id="UP001201161"/>
    </source>
</evidence>
<dbReference type="Gene3D" id="3.30.450.40">
    <property type="match status" value="1"/>
</dbReference>
<evidence type="ECO:0000313" key="6">
    <source>
        <dbReference type="EMBL" id="MCF6379106.1"/>
    </source>
</evidence>
<keyword evidence="7" id="KW-1185">Reference proteome</keyword>
<evidence type="ECO:0000256" key="3">
    <source>
        <dbReference type="ARBA" id="ARBA00023163"/>
    </source>
</evidence>
<dbReference type="PANTHER" id="PTHR30136:SF24">
    <property type="entry name" value="HTH-TYPE TRANSCRIPTIONAL REPRESSOR ALLR"/>
    <property type="match status" value="1"/>
</dbReference>
<dbReference type="SMART" id="SM00346">
    <property type="entry name" value="HTH_ICLR"/>
    <property type="match status" value="1"/>
</dbReference>
<dbReference type="InterPro" id="IPR036390">
    <property type="entry name" value="WH_DNA-bd_sf"/>
</dbReference>
<proteinExistence type="predicted"/>
<dbReference type="InterPro" id="IPR014757">
    <property type="entry name" value="Tscrpt_reg_IclR_C"/>
</dbReference>
<dbReference type="EMBL" id="JAKJHZ010000009">
    <property type="protein sequence ID" value="MCF6379106.1"/>
    <property type="molecule type" value="Genomic_DNA"/>
</dbReference>
<dbReference type="InterPro" id="IPR050707">
    <property type="entry name" value="HTH_MetabolicPath_Reg"/>
</dbReference>
<name>A0ABS9HD87_9ACTN</name>
<keyword evidence="2" id="KW-0238">DNA-binding</keyword>
<dbReference type="PANTHER" id="PTHR30136">
    <property type="entry name" value="HELIX-TURN-HELIX TRANSCRIPTIONAL REGULATOR, ICLR FAMILY"/>
    <property type="match status" value="1"/>
</dbReference>
<sequence>MSDTATGTRALDRAADLVAAVVHADEPMTFADLQDASGLAKSTTSRMLTALERAGLLERDAAGLYVAGRLFWLYAARHDPWAELVRLARPVMEAIGEETGETVHLSVARGDRVVQVAQVDSTYLLGTRDWTEVDVPAHTSALGKVFLAWDVLGLPGGALERPTPATLADRAAVRRDGVRTRERGWALTLDELEIGLTGVAVPVLDVHRDVIAALGISGPTPRLEGRLDELGRHLLDQSAALTSVLRGSHAHRSTRTEEVVA</sequence>
<dbReference type="SUPFAM" id="SSF46785">
    <property type="entry name" value="Winged helix' DNA-binding domain"/>
    <property type="match status" value="1"/>
</dbReference>
<comment type="caution">
    <text evidence="6">The sequence shown here is derived from an EMBL/GenBank/DDBJ whole genome shotgun (WGS) entry which is preliminary data.</text>
</comment>
<evidence type="ECO:0000256" key="2">
    <source>
        <dbReference type="ARBA" id="ARBA00023125"/>
    </source>
</evidence>
<dbReference type="InterPro" id="IPR005471">
    <property type="entry name" value="Tscrpt_reg_IclR_N"/>
</dbReference>
<dbReference type="PROSITE" id="PS51078">
    <property type="entry name" value="ICLR_ED"/>
    <property type="match status" value="1"/>
</dbReference>
<reference evidence="6 7" key="1">
    <citation type="submission" date="2022-01" db="EMBL/GenBank/DDBJ databases">
        <title>Nocardioides sp. nov., an actinomycete isolated from mining soil.</title>
        <authorList>
            <person name="Liu L."/>
        </authorList>
    </citation>
    <scope>NUCLEOTIDE SEQUENCE [LARGE SCALE GENOMIC DNA]</scope>
    <source>
        <strain evidence="6 7">KLBMP 9356</strain>
    </source>
</reference>
<dbReference type="PROSITE" id="PS51077">
    <property type="entry name" value="HTH_ICLR"/>
    <property type="match status" value="1"/>
</dbReference>
<feature type="domain" description="IclR-ED" evidence="5">
    <location>
        <begin position="69"/>
        <end position="247"/>
    </location>
</feature>
<gene>
    <name evidence="6" type="ORF">L2K70_15925</name>
</gene>
<protein>
    <submittedName>
        <fullName evidence="6">IclR family transcriptional regulator</fullName>
    </submittedName>
</protein>
<dbReference type="Proteomes" id="UP001201161">
    <property type="component" value="Unassembled WGS sequence"/>
</dbReference>
<dbReference type="RefSeq" id="WP_236403401.1">
    <property type="nucleotide sequence ID" value="NZ_JAKJHZ010000009.1"/>
</dbReference>
<evidence type="ECO:0000256" key="1">
    <source>
        <dbReference type="ARBA" id="ARBA00023015"/>
    </source>
</evidence>